<dbReference type="HOGENOM" id="CLU_155241_0_0_6"/>
<proteinExistence type="predicted"/>
<dbReference type="PATRIC" id="fig|1042209.11.peg.462"/>
<name>A0A010THM5_PSEFL</name>
<organism evidence="1 2">
    <name type="scientific">Pseudomonas fluorescens HK44</name>
    <dbReference type="NCBI Taxonomy" id="1042209"/>
    <lineage>
        <taxon>Bacteria</taxon>
        <taxon>Pseudomonadati</taxon>
        <taxon>Pseudomonadota</taxon>
        <taxon>Gammaproteobacteria</taxon>
        <taxon>Pseudomonadales</taxon>
        <taxon>Pseudomonadaceae</taxon>
        <taxon>Pseudomonas</taxon>
    </lineage>
</organism>
<comment type="caution">
    <text evidence="1">The sequence shown here is derived from an EMBL/GenBank/DDBJ whole genome shotgun (WGS) entry which is preliminary data.</text>
</comment>
<evidence type="ECO:0008006" key="3">
    <source>
        <dbReference type="Google" id="ProtNLM"/>
    </source>
</evidence>
<accession>A0A010THM5</accession>
<dbReference type="AlphaFoldDB" id="A0A010THM5"/>
<protein>
    <recommendedName>
        <fullName evidence="3">Short-chain dehydrogenase</fullName>
    </recommendedName>
</protein>
<dbReference type="RefSeq" id="WP_019689790.1">
    <property type="nucleotide sequence ID" value="NZ_AFOY02000002.1"/>
</dbReference>
<reference evidence="1 2" key="1">
    <citation type="journal article" date="2011" name="J. Bacteriol.">
        <title>Draft genome sequence of the polycyclic aromatic hydrocarbon-degrading, genetically engineered bioluminescent bioreporter Pseudomonas fluorescens HK44.</title>
        <authorList>
            <person name="Chauhan A."/>
            <person name="Layton A.C."/>
            <person name="Williams D.E."/>
            <person name="Smartt A.E."/>
            <person name="Ripp S."/>
            <person name="Karpinets T.V."/>
            <person name="Brown S.D."/>
            <person name="Sayler G.S."/>
        </authorList>
    </citation>
    <scope>NUCLEOTIDE SEQUENCE [LARGE SCALE GENOMIC DNA]</scope>
    <source>
        <strain evidence="1 2">HK44</strain>
    </source>
</reference>
<sequence length="110" mass="12124">MNTYTPNPPYVPPTSHPSNRYMALTSNCSDMPTLFVDTHAPLDILLDAARYRIRAVTQVLENLAMRGEIASDSVILNDFALLCAIPLRDGCDLLDVLGRRLPEPVLASVK</sequence>
<dbReference type="OrthoDB" id="7027245at2"/>
<evidence type="ECO:0000313" key="1">
    <source>
        <dbReference type="EMBL" id="EXF96547.1"/>
    </source>
</evidence>
<gene>
    <name evidence="1" type="ORF">HK44_016565</name>
</gene>
<evidence type="ECO:0000313" key="2">
    <source>
        <dbReference type="Proteomes" id="UP000022611"/>
    </source>
</evidence>
<dbReference type="Proteomes" id="UP000022611">
    <property type="component" value="Unassembled WGS sequence"/>
</dbReference>
<dbReference type="EMBL" id="AFOY02000002">
    <property type="protein sequence ID" value="EXF96547.1"/>
    <property type="molecule type" value="Genomic_DNA"/>
</dbReference>